<feature type="transmembrane region" description="Helical" evidence="3">
    <location>
        <begin position="6"/>
        <end position="26"/>
    </location>
</feature>
<dbReference type="InterPro" id="IPR003156">
    <property type="entry name" value="DHHA1_dom"/>
</dbReference>
<dbReference type="EMBL" id="LT906439">
    <property type="protein sequence ID" value="SNU90310.1"/>
    <property type="molecule type" value="Genomic_DNA"/>
</dbReference>
<evidence type="ECO:0000259" key="5">
    <source>
        <dbReference type="Pfam" id="PF02272"/>
    </source>
</evidence>
<dbReference type="GO" id="GO:0106409">
    <property type="term" value="F:cyclic-di-AMP phosphodiesterase activity"/>
    <property type="evidence" value="ECO:0007669"/>
    <property type="project" value="RHEA"/>
</dbReference>
<feature type="transmembrane region" description="Helical" evidence="3">
    <location>
        <begin position="33"/>
        <end position="52"/>
    </location>
</feature>
<comment type="similarity">
    <text evidence="1">Belongs to the GdpP/PdeA phosphodiesterase family.</text>
</comment>
<keyword evidence="1 3" id="KW-0472">Membrane</keyword>
<accession>A0A239SXW0</accession>
<comment type="catalytic activity">
    <reaction evidence="1">
        <text>3',3'-c-di-AMP + H2O = 5'-O-phosphonoadenylyl-(3'-&gt;5')-adenosine + H(+)</text>
        <dbReference type="Rhea" id="RHEA:54420"/>
        <dbReference type="ChEBI" id="CHEBI:15377"/>
        <dbReference type="ChEBI" id="CHEBI:15378"/>
        <dbReference type="ChEBI" id="CHEBI:71500"/>
        <dbReference type="ChEBI" id="CHEBI:138171"/>
    </reaction>
</comment>
<sequence>MKPFRFANIHFLLIGLLAFGLLATAINLLSSQAILLLLAFFVVACFVILLVYQNKIYVLDELEKIKYVNHQAENSMTSLLENMPVGVIKMTPEEDEVEWFNPFAEIIFTKEDGEFDYARFKEIMSVGLDKSRIYAHFSGKRYIVHSDEPNNLFYFFDVSSEYKANQEVTSLRPVIGVIGVDNYDDLEDTISDSDISQVNSFVANFVTEFTDKHQIFYRRVGMDRFYLITDYGVLEQLIEDKFSVINQFRTAAKERELPLTLSMGFAYGNHDHSAIGQLAIQNLNMAEVRGGDQVVIQESGENKAPMYFGGNSVSMVKRTRTRTRAMMSAISDKIRSVDQVFIVGHQHLDMDALGSAIGMQHFAQNIMPNAYTVYDGKDMFSDIARAIARLKEEETEKLVTVEEAMDMVTLQSLLIMVDHSKTSLTLSKELYEQFSQVIVVDHHRRDSDFPENAVISYIESGASSACELVTELLQFQAGKKKRLTRLQASLLMAGIMLDTKNFSSRVTSRTFDVASYLRSCGSDSVEIQNISATDFDEYREVNELILNGQRVRPEVIAAKADNGKVYDRVVMSKAADTMLTMSGIEATFVLCQTEDGEVAISARSRNKINVQKIMEDMGGGGHFGQAAAQIQDQTLEQVYNTLMDHISKISLENTTEE</sequence>
<dbReference type="eggNOG" id="COG3887">
    <property type="taxonomic scope" value="Bacteria"/>
</dbReference>
<dbReference type="Gene3D" id="3.10.310.30">
    <property type="match status" value="1"/>
</dbReference>
<dbReference type="SUPFAM" id="SSF55073">
    <property type="entry name" value="Nucleotide cyclase"/>
    <property type="match status" value="1"/>
</dbReference>
<keyword evidence="2" id="KW-0479">Metal-binding</keyword>
<dbReference type="Gene3D" id="3.90.1640.10">
    <property type="entry name" value="inorganic pyrophosphatase (n-terminal core)"/>
    <property type="match status" value="1"/>
</dbReference>
<feature type="binding site" evidence="2">
    <location>
        <position position="349"/>
    </location>
    <ligand>
        <name>Mn(2+)</name>
        <dbReference type="ChEBI" id="CHEBI:29035"/>
        <label>1</label>
    </ligand>
</feature>
<keyword evidence="2" id="KW-0464">Manganese</keyword>
<dbReference type="InterPro" id="IPR038763">
    <property type="entry name" value="DHH_sf"/>
</dbReference>
<feature type="binding site" evidence="2">
    <location>
        <position position="418"/>
    </location>
    <ligand>
        <name>Mn(2+)</name>
        <dbReference type="ChEBI" id="CHEBI:29035"/>
        <label>1</label>
    </ligand>
</feature>
<gene>
    <name evidence="6" type="ORF">SAMEA4412692_01810</name>
</gene>
<protein>
    <recommendedName>
        <fullName evidence="1">Cyclic-di-AMP phosphodiesterase</fullName>
        <ecNumber evidence="1">3.1.4.-</ecNumber>
    </recommendedName>
</protein>
<dbReference type="Pfam" id="PF24898">
    <property type="entry name" value="GGDEF_GdpP"/>
    <property type="match status" value="1"/>
</dbReference>
<feature type="domain" description="DHHA1" evidence="5">
    <location>
        <begin position="563"/>
        <end position="641"/>
    </location>
</feature>
<evidence type="ECO:0000256" key="2">
    <source>
        <dbReference type="PIRSR" id="PIRSR026583-50"/>
    </source>
</evidence>
<dbReference type="STRING" id="1123308.GCA_000380085_01021"/>
<dbReference type="GO" id="GO:0046872">
    <property type="term" value="F:metal ion binding"/>
    <property type="evidence" value="ECO:0007669"/>
    <property type="project" value="UniProtKB-KW"/>
</dbReference>
<comment type="function">
    <text evidence="1">Has phosphodiesterase (PDE) activity against cyclic-di-AMP (c-di-AMP).</text>
</comment>
<keyword evidence="3" id="KW-0812">Transmembrane</keyword>
<dbReference type="GO" id="GO:0016787">
    <property type="term" value="F:hydrolase activity"/>
    <property type="evidence" value="ECO:0007669"/>
    <property type="project" value="UniProtKB-UniRule"/>
</dbReference>
<dbReference type="GO" id="GO:0003676">
    <property type="term" value="F:nucleic acid binding"/>
    <property type="evidence" value="ECO:0007669"/>
    <property type="project" value="UniProtKB-UniRule"/>
</dbReference>
<organism evidence="6 7">
    <name type="scientific">Streptococcus merionis</name>
    <dbReference type="NCBI Taxonomy" id="400065"/>
    <lineage>
        <taxon>Bacteria</taxon>
        <taxon>Bacillati</taxon>
        <taxon>Bacillota</taxon>
        <taxon>Bacilli</taxon>
        <taxon>Lactobacillales</taxon>
        <taxon>Streptococcaceae</taxon>
        <taxon>Streptococcus</taxon>
    </lineage>
</organism>
<keyword evidence="1" id="KW-1003">Cell membrane</keyword>
<dbReference type="InterPro" id="IPR029787">
    <property type="entry name" value="Nucleotide_cyclase"/>
</dbReference>
<dbReference type="Gene3D" id="3.30.450.20">
    <property type="entry name" value="PAS domain"/>
    <property type="match status" value="1"/>
</dbReference>
<feature type="domain" description="DDH" evidence="4">
    <location>
        <begin position="339"/>
        <end position="495"/>
    </location>
</feature>
<keyword evidence="1" id="KW-0378">Hydrolase</keyword>
<dbReference type="AlphaFoldDB" id="A0A239SXW0"/>
<evidence type="ECO:0000256" key="3">
    <source>
        <dbReference type="SAM" id="Phobius"/>
    </source>
</evidence>
<dbReference type="PANTHER" id="PTHR47618">
    <property type="entry name" value="BIFUNCTIONAL OLIGORIBONUCLEASE AND PAP PHOSPHATASE NRNA"/>
    <property type="match status" value="1"/>
</dbReference>
<dbReference type="InterPro" id="IPR014528">
    <property type="entry name" value="GdpP/PdeA"/>
</dbReference>
<evidence type="ECO:0000313" key="7">
    <source>
        <dbReference type="Proteomes" id="UP000215185"/>
    </source>
</evidence>
<feature type="binding site" evidence="2">
    <location>
        <position position="498"/>
    </location>
    <ligand>
        <name>Mn(2+)</name>
        <dbReference type="ChEBI" id="CHEBI:29035"/>
        <label>2</label>
    </ligand>
</feature>
<dbReference type="Pfam" id="PF02272">
    <property type="entry name" value="DHHA1"/>
    <property type="match status" value="1"/>
</dbReference>
<dbReference type="PANTHER" id="PTHR47618:SF2">
    <property type="entry name" value="CYCLIC-DI-AMP PHOSPHODIESTERASE GDPP"/>
    <property type="match status" value="1"/>
</dbReference>
<dbReference type="InterPro" id="IPR001667">
    <property type="entry name" value="DDH_dom"/>
</dbReference>
<feature type="binding site" evidence="2">
    <location>
        <position position="351"/>
    </location>
    <ligand>
        <name>Mn(2+)</name>
        <dbReference type="ChEBI" id="CHEBI:29035"/>
        <label>2</label>
    </ligand>
</feature>
<keyword evidence="3" id="KW-1133">Transmembrane helix</keyword>
<dbReference type="SUPFAM" id="SSF64182">
    <property type="entry name" value="DHH phosphoesterases"/>
    <property type="match status" value="1"/>
</dbReference>
<keyword evidence="7" id="KW-1185">Reference proteome</keyword>
<evidence type="ECO:0000256" key="1">
    <source>
        <dbReference type="PIRNR" id="PIRNR026583"/>
    </source>
</evidence>
<dbReference type="PIRSF" id="PIRSF026583">
    <property type="entry name" value="YybT"/>
    <property type="match status" value="1"/>
</dbReference>
<feature type="binding site" evidence="2">
    <location>
        <position position="345"/>
    </location>
    <ligand>
        <name>Mn(2+)</name>
        <dbReference type="ChEBI" id="CHEBI:29035"/>
        <label>1</label>
    </ligand>
</feature>
<dbReference type="OrthoDB" id="9759476at2"/>
<dbReference type="Proteomes" id="UP000215185">
    <property type="component" value="Chromosome 1"/>
</dbReference>
<evidence type="ECO:0000259" key="4">
    <source>
        <dbReference type="Pfam" id="PF01368"/>
    </source>
</evidence>
<feature type="binding site" evidence="2">
    <location>
        <position position="442"/>
    </location>
    <ligand>
        <name>Mn(2+)</name>
        <dbReference type="ChEBI" id="CHEBI:29035"/>
        <label>2</label>
    </ligand>
</feature>
<name>A0A239SXW0_9STRE</name>
<dbReference type="RefSeq" id="WP_018373593.1">
    <property type="nucleotide sequence ID" value="NZ_LT906439.1"/>
</dbReference>
<dbReference type="GO" id="GO:0005886">
    <property type="term" value="C:plasma membrane"/>
    <property type="evidence" value="ECO:0007669"/>
    <property type="project" value="UniProtKB-SubCell"/>
</dbReference>
<proteinExistence type="inferred from homology"/>
<comment type="subcellular location">
    <subcellularLocation>
        <location evidence="1">Cell membrane</location>
    </subcellularLocation>
</comment>
<dbReference type="InterPro" id="IPR051319">
    <property type="entry name" value="Oligoribo/pAp-PDE_c-di-AMP_PDE"/>
</dbReference>
<evidence type="ECO:0000313" key="6">
    <source>
        <dbReference type="EMBL" id="SNU90310.1"/>
    </source>
</evidence>
<dbReference type="KEGG" id="smen:SAMEA4412692_1810"/>
<dbReference type="EC" id="3.1.4.-" evidence="1"/>
<feature type="binding site" evidence="2">
    <location>
        <position position="418"/>
    </location>
    <ligand>
        <name>Mn(2+)</name>
        <dbReference type="ChEBI" id="CHEBI:29035"/>
        <label>2</label>
    </ligand>
</feature>
<comment type="cofactor">
    <cofactor evidence="2">
        <name>Mn(2+)</name>
        <dbReference type="ChEBI" id="CHEBI:29035"/>
    </cofactor>
    <text evidence="2">For phosphodiesterase activity, probably binds 2 Mn(2+) per subunit.</text>
</comment>
<reference evidence="6 7" key="1">
    <citation type="submission" date="2017-06" db="EMBL/GenBank/DDBJ databases">
        <authorList>
            <consortium name="Pathogen Informatics"/>
        </authorList>
    </citation>
    <scope>NUCLEOTIDE SEQUENCE [LARGE SCALE GENOMIC DNA]</scope>
    <source>
        <strain evidence="6 7">NCTC13788</strain>
    </source>
</reference>
<dbReference type="Pfam" id="PF01368">
    <property type="entry name" value="DHH"/>
    <property type="match status" value="1"/>
</dbReference>